<dbReference type="SUPFAM" id="SSF141072">
    <property type="entry name" value="CalX-like"/>
    <property type="match status" value="2"/>
</dbReference>
<name>A0A382S0T2_9ZZZZ</name>
<gene>
    <name evidence="1" type="ORF">METZ01_LOCUS356403</name>
</gene>
<evidence type="ECO:0000313" key="1">
    <source>
        <dbReference type="EMBL" id="SVD03549.1"/>
    </source>
</evidence>
<dbReference type="EMBL" id="UINC01125605">
    <property type="protein sequence ID" value="SVD03549.1"/>
    <property type="molecule type" value="Genomic_DNA"/>
</dbReference>
<dbReference type="Gene3D" id="2.60.40.2030">
    <property type="match status" value="1"/>
</dbReference>
<feature type="non-terminal residue" evidence="1">
    <location>
        <position position="1"/>
    </location>
</feature>
<protein>
    <recommendedName>
        <fullName evidence="2">Calx-beta domain-containing protein</fullName>
    </recommendedName>
</protein>
<evidence type="ECO:0008006" key="2">
    <source>
        <dbReference type="Google" id="ProtNLM"/>
    </source>
</evidence>
<proteinExistence type="predicted"/>
<dbReference type="InterPro" id="IPR038081">
    <property type="entry name" value="CalX-like_sf"/>
</dbReference>
<reference evidence="1" key="1">
    <citation type="submission" date="2018-05" db="EMBL/GenBank/DDBJ databases">
        <authorList>
            <person name="Lanie J.A."/>
            <person name="Ng W.-L."/>
            <person name="Kazmierczak K.M."/>
            <person name="Andrzejewski T.M."/>
            <person name="Davidsen T.M."/>
            <person name="Wayne K.J."/>
            <person name="Tettelin H."/>
            <person name="Glass J.I."/>
            <person name="Rusch D."/>
            <person name="Podicherti R."/>
            <person name="Tsui H.-C.T."/>
            <person name="Winkler M.E."/>
        </authorList>
    </citation>
    <scope>NUCLEOTIDE SEQUENCE</scope>
</reference>
<accession>A0A382S0T2</accession>
<sequence length="277" mass="28052">ETSTTFTVTATNDTTAEAAEAFTVTVGSAFTETLTINKSDNPASDVTATSSATSVAEGGSVTYTLTAGTAGEIDTAYDWAVADGTADFDTASGTATISAGETSTTFTVTATNDTTAEAAEAFTVTAGSVLTETLTISESDQPAAAASYTVVNVPAQTADSTITATSAAEDFRYEVSTAGVSEEGAYTVTIDGFDIASDKLTLVLVNATSNMTTAEFDQLSNVEVTSDGISGTQVLFAPDSNSQSGKLVLPGVEESFSGDWTATTYTVEIIADANITG</sequence>
<dbReference type="AlphaFoldDB" id="A0A382S0T2"/>
<organism evidence="1">
    <name type="scientific">marine metagenome</name>
    <dbReference type="NCBI Taxonomy" id="408172"/>
    <lineage>
        <taxon>unclassified sequences</taxon>
        <taxon>metagenomes</taxon>
        <taxon>ecological metagenomes</taxon>
    </lineage>
</organism>